<feature type="transmembrane region" description="Helical" evidence="7">
    <location>
        <begin position="275"/>
        <end position="301"/>
    </location>
</feature>
<dbReference type="PANTHER" id="PTHR23517:SF2">
    <property type="entry name" value="MULTIDRUG RESISTANCE PROTEIN MDTH"/>
    <property type="match status" value="1"/>
</dbReference>
<accession>A0ABZ1YWQ2</accession>
<dbReference type="InterPro" id="IPR050171">
    <property type="entry name" value="MFS_Transporters"/>
</dbReference>
<keyword evidence="2" id="KW-0813">Transport</keyword>
<keyword evidence="4 7" id="KW-0812">Transmembrane</keyword>
<protein>
    <submittedName>
        <fullName evidence="8">MFS transporter</fullName>
    </submittedName>
</protein>
<feature type="transmembrane region" description="Helical" evidence="7">
    <location>
        <begin position="41"/>
        <end position="60"/>
    </location>
</feature>
<dbReference type="SUPFAM" id="SSF103473">
    <property type="entry name" value="MFS general substrate transporter"/>
    <property type="match status" value="1"/>
</dbReference>
<proteinExistence type="predicted"/>
<evidence type="ECO:0000256" key="5">
    <source>
        <dbReference type="ARBA" id="ARBA00022989"/>
    </source>
</evidence>
<feature type="transmembrane region" description="Helical" evidence="7">
    <location>
        <begin position="131"/>
        <end position="151"/>
    </location>
</feature>
<evidence type="ECO:0000313" key="8">
    <source>
        <dbReference type="EMBL" id="WUV47717.1"/>
    </source>
</evidence>
<feature type="transmembrane region" description="Helical" evidence="7">
    <location>
        <begin position="338"/>
        <end position="359"/>
    </location>
</feature>
<feature type="transmembrane region" description="Helical" evidence="7">
    <location>
        <begin position="157"/>
        <end position="181"/>
    </location>
</feature>
<dbReference type="EMBL" id="CP109441">
    <property type="protein sequence ID" value="WUV47717.1"/>
    <property type="molecule type" value="Genomic_DNA"/>
</dbReference>
<evidence type="ECO:0000313" key="9">
    <source>
        <dbReference type="Proteomes" id="UP001432062"/>
    </source>
</evidence>
<evidence type="ECO:0000256" key="4">
    <source>
        <dbReference type="ARBA" id="ARBA00022692"/>
    </source>
</evidence>
<dbReference type="Gene3D" id="1.20.1250.20">
    <property type="entry name" value="MFS general substrate transporter like domains"/>
    <property type="match status" value="1"/>
</dbReference>
<dbReference type="InterPro" id="IPR011701">
    <property type="entry name" value="MFS"/>
</dbReference>
<evidence type="ECO:0000256" key="2">
    <source>
        <dbReference type="ARBA" id="ARBA00022448"/>
    </source>
</evidence>
<comment type="subcellular location">
    <subcellularLocation>
        <location evidence="1">Cell membrane</location>
        <topology evidence="1">Multi-pass membrane protein</topology>
    </subcellularLocation>
</comment>
<dbReference type="Pfam" id="PF07690">
    <property type="entry name" value="MFS_1"/>
    <property type="match status" value="1"/>
</dbReference>
<feature type="transmembrane region" description="Helical" evidence="7">
    <location>
        <begin position="6"/>
        <end position="29"/>
    </location>
</feature>
<dbReference type="Proteomes" id="UP001432062">
    <property type="component" value="Chromosome"/>
</dbReference>
<gene>
    <name evidence="8" type="ORF">OG563_05665</name>
</gene>
<sequence length="397" mass="40637">MSGPARTLACAILVTAIGNGLYLAGAVLFLTRSVGLSGTDVGIGLTIAGMTGLGAGPVVGHLADHLGAREVYLVTLTAEALATGGLALVHSFAAFVVVAAAAGIAEQGSRAVRGALIARIGGEMRARLRGYLRSVTNIGVALGAGGAGLVIRSDTRTAYLALLLVDAASFLLAALVIARIPRQAPLPRTDRDRTVRPDRLDLPFLAVTAVYGVLSLQYAVLTVALPLWIVTHTTAPAWLVSPLLLTNTVLVVCLQVRAGRRVDSIADAIAITRRAAVLLALGCLLFCISGVGSPVFAALALTVAVTVHTLGEIGQAAGEFELSFALAPDHAQGRYQGIFGMGTGAFIAAAPALLSVICIDRGRAGWILLGGILLTAGVCIGPVARWAQRRAANLIDA</sequence>
<keyword evidence="3" id="KW-1003">Cell membrane</keyword>
<evidence type="ECO:0000256" key="1">
    <source>
        <dbReference type="ARBA" id="ARBA00004651"/>
    </source>
</evidence>
<organism evidence="8 9">
    <name type="scientific">Nocardia vinacea</name>
    <dbReference type="NCBI Taxonomy" id="96468"/>
    <lineage>
        <taxon>Bacteria</taxon>
        <taxon>Bacillati</taxon>
        <taxon>Actinomycetota</taxon>
        <taxon>Actinomycetes</taxon>
        <taxon>Mycobacteriales</taxon>
        <taxon>Nocardiaceae</taxon>
        <taxon>Nocardia</taxon>
    </lineage>
</organism>
<keyword evidence="9" id="KW-1185">Reference proteome</keyword>
<evidence type="ECO:0000256" key="3">
    <source>
        <dbReference type="ARBA" id="ARBA00022475"/>
    </source>
</evidence>
<feature type="transmembrane region" description="Helical" evidence="7">
    <location>
        <begin position="202"/>
        <end position="229"/>
    </location>
</feature>
<keyword evidence="5 7" id="KW-1133">Transmembrane helix</keyword>
<evidence type="ECO:0000256" key="6">
    <source>
        <dbReference type="ARBA" id="ARBA00023136"/>
    </source>
</evidence>
<dbReference type="RefSeq" id="WP_327100772.1">
    <property type="nucleotide sequence ID" value="NZ_CP109149.1"/>
</dbReference>
<reference evidence="8" key="1">
    <citation type="submission" date="2022-10" db="EMBL/GenBank/DDBJ databases">
        <title>The complete genomes of actinobacterial strains from the NBC collection.</title>
        <authorList>
            <person name="Joergensen T.S."/>
            <person name="Alvarez Arevalo M."/>
            <person name="Sterndorff E.B."/>
            <person name="Faurdal D."/>
            <person name="Vuksanovic O."/>
            <person name="Mourched A.-S."/>
            <person name="Charusanti P."/>
            <person name="Shaw S."/>
            <person name="Blin K."/>
            <person name="Weber T."/>
        </authorList>
    </citation>
    <scope>NUCLEOTIDE SEQUENCE</scope>
    <source>
        <strain evidence="8">NBC_01482</strain>
    </source>
</reference>
<evidence type="ECO:0000256" key="7">
    <source>
        <dbReference type="SAM" id="Phobius"/>
    </source>
</evidence>
<feature type="transmembrane region" description="Helical" evidence="7">
    <location>
        <begin position="80"/>
        <end position="105"/>
    </location>
</feature>
<dbReference type="PANTHER" id="PTHR23517">
    <property type="entry name" value="RESISTANCE PROTEIN MDTM, PUTATIVE-RELATED-RELATED"/>
    <property type="match status" value="1"/>
</dbReference>
<feature type="transmembrane region" description="Helical" evidence="7">
    <location>
        <begin position="235"/>
        <end position="254"/>
    </location>
</feature>
<keyword evidence="6 7" id="KW-0472">Membrane</keyword>
<feature type="transmembrane region" description="Helical" evidence="7">
    <location>
        <begin position="366"/>
        <end position="387"/>
    </location>
</feature>
<dbReference type="InterPro" id="IPR036259">
    <property type="entry name" value="MFS_trans_sf"/>
</dbReference>
<name>A0ABZ1YWQ2_9NOCA</name>